<accession>A0A0L6ZCZ7</accession>
<feature type="transmembrane region" description="Helical" evidence="9">
    <location>
        <begin position="399"/>
        <end position="422"/>
    </location>
</feature>
<keyword evidence="7" id="KW-0406">Ion transport</keyword>
<evidence type="ECO:0000256" key="1">
    <source>
        <dbReference type="ARBA" id="ARBA00004651"/>
    </source>
</evidence>
<evidence type="ECO:0000256" key="3">
    <source>
        <dbReference type="ARBA" id="ARBA00022448"/>
    </source>
</evidence>
<dbReference type="PATRIC" id="fig|1121318.3.peg.996"/>
<dbReference type="STRING" id="36844.SAMN04488501_1039"/>
<dbReference type="RefSeq" id="WP_052220563.1">
    <property type="nucleotide sequence ID" value="NZ_LHUR01000012.1"/>
</dbReference>
<dbReference type="Pfam" id="PF02386">
    <property type="entry name" value="TrkH"/>
    <property type="match status" value="1"/>
</dbReference>
<comment type="similarity">
    <text evidence="2">Belongs to the TrkH potassium transport family.</text>
</comment>
<dbReference type="AlphaFoldDB" id="A0A0L6ZCZ7"/>
<evidence type="ECO:0000313" key="11">
    <source>
        <dbReference type="Proteomes" id="UP000037043"/>
    </source>
</evidence>
<sequence>MLYLDQLKQKYQLIIGYIGIITIGAGIVLIIPLISLFFYTDEVSQGIYFIIPSAVSIVLGILMSNRLKNRKVISLTVQDGGIIVVLSWIVAIIISSFPFTLSGMLNFTQAVFECTSGWTTTGLSVVDVTKAPKVFLLWRSIMQFFGGAGLAVVMLSTIIGPLGMGLYTAEARSDKLLPNIKKTTSLIMKIYSGYIIAGIILYVIAGMSIFDAINHSIAAVSTGGFSTKVNSIGEYKSPIIELITIILMILGTTNFAAHYLILKGKVKRFFRIGEVRFMFFLMSLSIPLLAFYTLRGLYTSLGRSFRIAIFEATSAISTTGFSTVTYTNWNDFGIFVMVILMIIGGGTGSTAGGLKLYRAYVLIKSLLWNIKGFLLPKYGVKENYVFRPDGKYYVKDNHLVELGNFLIMYVITYFIGVCIITLSGYPLRDAMFEIASSLSTVGLSVGVTSANVSGVVLWTESVLMLLGRLEFFVIFYTIAKVIKDTKLVLKK</sequence>
<name>A0A0L6ZCZ7_9CLOT</name>
<evidence type="ECO:0000256" key="9">
    <source>
        <dbReference type="SAM" id="Phobius"/>
    </source>
</evidence>
<comment type="caution">
    <text evidence="10">The sequence shown here is derived from an EMBL/GenBank/DDBJ whole genome shotgun (WGS) entry which is preliminary data.</text>
</comment>
<evidence type="ECO:0000256" key="5">
    <source>
        <dbReference type="ARBA" id="ARBA00022692"/>
    </source>
</evidence>
<feature type="transmembrane region" description="Helical" evidence="9">
    <location>
        <begin position="190"/>
        <end position="210"/>
    </location>
</feature>
<keyword evidence="5 9" id="KW-0812">Transmembrane</keyword>
<feature type="transmembrane region" description="Helical" evidence="9">
    <location>
        <begin position="332"/>
        <end position="354"/>
    </location>
</feature>
<evidence type="ECO:0000256" key="4">
    <source>
        <dbReference type="ARBA" id="ARBA00022475"/>
    </source>
</evidence>
<dbReference type="PANTHER" id="PTHR32024:SF2">
    <property type="entry name" value="TRK SYSTEM POTASSIUM UPTAKE PROTEIN TRKG-RELATED"/>
    <property type="match status" value="1"/>
</dbReference>
<dbReference type="Proteomes" id="UP000037043">
    <property type="component" value="Unassembled WGS sequence"/>
</dbReference>
<dbReference type="PANTHER" id="PTHR32024">
    <property type="entry name" value="TRK SYSTEM POTASSIUM UPTAKE PROTEIN TRKG-RELATED"/>
    <property type="match status" value="1"/>
</dbReference>
<evidence type="ECO:0000256" key="8">
    <source>
        <dbReference type="ARBA" id="ARBA00023136"/>
    </source>
</evidence>
<dbReference type="GO" id="GO:0005886">
    <property type="term" value="C:plasma membrane"/>
    <property type="evidence" value="ECO:0007669"/>
    <property type="project" value="UniProtKB-SubCell"/>
</dbReference>
<keyword evidence="3" id="KW-0813">Transport</keyword>
<dbReference type="InterPro" id="IPR003445">
    <property type="entry name" value="Cat_transpt"/>
</dbReference>
<keyword evidence="4" id="KW-1003">Cell membrane</keyword>
<feature type="transmembrane region" description="Helical" evidence="9">
    <location>
        <begin position="45"/>
        <end position="63"/>
    </location>
</feature>
<keyword evidence="11" id="KW-1185">Reference proteome</keyword>
<feature type="transmembrane region" description="Helical" evidence="9">
    <location>
        <begin position="12"/>
        <end position="39"/>
    </location>
</feature>
<evidence type="ECO:0000313" key="10">
    <source>
        <dbReference type="EMBL" id="KOA20846.1"/>
    </source>
</evidence>
<feature type="transmembrane region" description="Helical" evidence="9">
    <location>
        <begin position="239"/>
        <end position="262"/>
    </location>
</feature>
<dbReference type="GO" id="GO:0030001">
    <property type="term" value="P:metal ion transport"/>
    <property type="evidence" value="ECO:0007669"/>
    <property type="project" value="UniProtKB-ARBA"/>
</dbReference>
<evidence type="ECO:0000256" key="7">
    <source>
        <dbReference type="ARBA" id="ARBA00023065"/>
    </source>
</evidence>
<comment type="subcellular location">
    <subcellularLocation>
        <location evidence="1">Cell membrane</location>
        <topology evidence="1">Multi-pass membrane protein</topology>
    </subcellularLocation>
</comment>
<dbReference type="GO" id="GO:0008324">
    <property type="term" value="F:monoatomic cation transmembrane transporter activity"/>
    <property type="evidence" value="ECO:0007669"/>
    <property type="project" value="InterPro"/>
</dbReference>
<feature type="transmembrane region" description="Helical" evidence="9">
    <location>
        <begin position="75"/>
        <end position="97"/>
    </location>
</feature>
<feature type="transmembrane region" description="Helical" evidence="9">
    <location>
        <begin position="144"/>
        <end position="169"/>
    </location>
</feature>
<evidence type="ECO:0000256" key="6">
    <source>
        <dbReference type="ARBA" id="ARBA00022989"/>
    </source>
</evidence>
<organism evidence="10 11">
    <name type="scientific">Clostridium homopropionicum DSM 5847</name>
    <dbReference type="NCBI Taxonomy" id="1121318"/>
    <lineage>
        <taxon>Bacteria</taxon>
        <taxon>Bacillati</taxon>
        <taxon>Bacillota</taxon>
        <taxon>Clostridia</taxon>
        <taxon>Eubacteriales</taxon>
        <taxon>Clostridiaceae</taxon>
        <taxon>Clostridium</taxon>
    </lineage>
</organism>
<feature type="transmembrane region" description="Helical" evidence="9">
    <location>
        <begin position="274"/>
        <end position="294"/>
    </location>
</feature>
<feature type="transmembrane region" description="Helical" evidence="9">
    <location>
        <begin position="462"/>
        <end position="482"/>
    </location>
</feature>
<gene>
    <name evidence="10" type="primary">trkG_1</name>
    <name evidence="10" type="ORF">CLHOM_09890</name>
</gene>
<protein>
    <submittedName>
        <fullName evidence="10">Trk system potassium uptake protein TrkG</fullName>
    </submittedName>
</protein>
<evidence type="ECO:0000256" key="2">
    <source>
        <dbReference type="ARBA" id="ARBA00009137"/>
    </source>
</evidence>
<proteinExistence type="inferred from homology"/>
<keyword evidence="6 9" id="KW-1133">Transmembrane helix</keyword>
<dbReference type="EMBL" id="LHUR01000012">
    <property type="protein sequence ID" value="KOA20846.1"/>
    <property type="molecule type" value="Genomic_DNA"/>
</dbReference>
<reference evidence="11" key="1">
    <citation type="submission" date="2015-08" db="EMBL/GenBank/DDBJ databases">
        <title>Genome sequence of the strict anaerobe Clostridium homopropionicum LuHBu1 (DSM 5847T).</title>
        <authorList>
            <person name="Poehlein A."/>
            <person name="Beck M."/>
            <person name="Schiel-Bengelsdorf B."/>
            <person name="Bengelsdorf F.R."/>
            <person name="Daniel R."/>
            <person name="Duerre P."/>
        </authorList>
    </citation>
    <scope>NUCLEOTIDE SEQUENCE [LARGE SCALE GENOMIC DNA]</scope>
    <source>
        <strain evidence="11">DSM 5847</strain>
    </source>
</reference>
<keyword evidence="8 9" id="KW-0472">Membrane</keyword>